<evidence type="ECO:0000313" key="2">
    <source>
        <dbReference type="Proteomes" id="UP001281761"/>
    </source>
</evidence>
<comment type="caution">
    <text evidence="1">The sequence shown here is derived from an EMBL/GenBank/DDBJ whole genome shotgun (WGS) entry which is preliminary data.</text>
</comment>
<name>A0ABQ9YCT6_9EUKA</name>
<dbReference type="Proteomes" id="UP001281761">
    <property type="component" value="Unassembled WGS sequence"/>
</dbReference>
<proteinExistence type="predicted"/>
<organism evidence="1 2">
    <name type="scientific">Blattamonas nauphoetae</name>
    <dbReference type="NCBI Taxonomy" id="2049346"/>
    <lineage>
        <taxon>Eukaryota</taxon>
        <taxon>Metamonada</taxon>
        <taxon>Preaxostyla</taxon>
        <taxon>Oxymonadida</taxon>
        <taxon>Blattamonas</taxon>
    </lineage>
</organism>
<dbReference type="EMBL" id="JARBJD010000015">
    <property type="protein sequence ID" value="KAK2961577.1"/>
    <property type="molecule type" value="Genomic_DNA"/>
</dbReference>
<sequence>MAALDTNTTSSLDDTCPDTSIFLDWDEDPRESQRKTAVVFRSLVATMKLQPALDGSLEEKAVIFLKYVTPKNRELADAFLLSLGRTDNDSSINFVSSIVVLLSSPGQVIPTAAMEMLASLFLFCSLKILLALVKADLIPQIITTLNPQSLSFSDAVDIHTNFINLITYSLWLSTPDCLDKLATEDENEQQAVHETVLKQVLAPSEEYVWHLCENRYSIVDGDQSQEFLFLLARLLRICSSYQPTLDFVLSLPVVLTIPSCLTFFENEETILSFLEDMVDTQQEWNKKRGEERQMGNKILRMLRMEGIEDVIEAKLQNDANIFGRWIVDKSIEWNNLQGMNVPERE</sequence>
<evidence type="ECO:0000313" key="1">
    <source>
        <dbReference type="EMBL" id="KAK2961577.1"/>
    </source>
</evidence>
<reference evidence="1 2" key="1">
    <citation type="journal article" date="2022" name="bioRxiv">
        <title>Genomics of Preaxostyla Flagellates Illuminates Evolutionary Transitions and the Path Towards Mitochondrial Loss.</title>
        <authorList>
            <person name="Novak L.V.F."/>
            <person name="Treitli S.C."/>
            <person name="Pyrih J."/>
            <person name="Halakuc P."/>
            <person name="Pipaliya S.V."/>
            <person name="Vacek V."/>
            <person name="Brzon O."/>
            <person name="Soukal P."/>
            <person name="Eme L."/>
            <person name="Dacks J.B."/>
            <person name="Karnkowska A."/>
            <person name="Elias M."/>
            <person name="Hampl V."/>
        </authorList>
    </citation>
    <scope>NUCLEOTIDE SEQUENCE [LARGE SCALE GENOMIC DNA]</scope>
    <source>
        <strain evidence="1">NAU3</strain>
        <tissue evidence="1">Gut</tissue>
    </source>
</reference>
<protein>
    <submittedName>
        <fullName evidence="1">Uncharacterized protein</fullName>
    </submittedName>
</protein>
<keyword evidence="2" id="KW-1185">Reference proteome</keyword>
<accession>A0ABQ9YCT6</accession>
<gene>
    <name evidence="1" type="ORF">BLNAU_3375</name>
</gene>